<sequence length="140" mass="15212">MKRLAVVALLFLAGSGWARAQSADPYLQACTQSDLVCQGTQRGFKASFPKALAGDHSAQRDVSACLTNGCDEAVTRDRVLGCAWRLMITKSILQPADLTDANFLNANCSGSLTDLEVVRMKEQAGDLFRTIYRKPMPKAD</sequence>
<feature type="signal peptide" evidence="1">
    <location>
        <begin position="1"/>
        <end position="20"/>
    </location>
</feature>
<dbReference type="RefSeq" id="WP_150966351.1">
    <property type="nucleotide sequence ID" value="NZ_VZZJ01000034.1"/>
</dbReference>
<accession>A0A6N6MLD9</accession>
<dbReference type="AlphaFoldDB" id="A0A6N6MLD9"/>
<name>A0A6N6MLD9_9HYPH</name>
<dbReference type="Proteomes" id="UP000441523">
    <property type="component" value="Unassembled WGS sequence"/>
</dbReference>
<evidence type="ECO:0008006" key="4">
    <source>
        <dbReference type="Google" id="ProtNLM"/>
    </source>
</evidence>
<keyword evidence="1" id="KW-0732">Signal</keyword>
<organism evidence="2 3">
    <name type="scientific">Methylobacterium planeticum</name>
    <dbReference type="NCBI Taxonomy" id="2615211"/>
    <lineage>
        <taxon>Bacteria</taxon>
        <taxon>Pseudomonadati</taxon>
        <taxon>Pseudomonadota</taxon>
        <taxon>Alphaproteobacteria</taxon>
        <taxon>Hyphomicrobiales</taxon>
        <taxon>Methylobacteriaceae</taxon>
        <taxon>Methylobacterium</taxon>
    </lineage>
</organism>
<reference evidence="2 3" key="1">
    <citation type="submission" date="2019-09" db="EMBL/GenBank/DDBJ databases">
        <title>YIM 132548 draft genome.</title>
        <authorList>
            <person name="Jiang L."/>
        </authorList>
    </citation>
    <scope>NUCLEOTIDE SEQUENCE [LARGE SCALE GENOMIC DNA]</scope>
    <source>
        <strain evidence="2 3">YIM 132548</strain>
    </source>
</reference>
<evidence type="ECO:0000256" key="1">
    <source>
        <dbReference type="SAM" id="SignalP"/>
    </source>
</evidence>
<evidence type="ECO:0000313" key="2">
    <source>
        <dbReference type="EMBL" id="KAB1069966.1"/>
    </source>
</evidence>
<dbReference type="EMBL" id="VZZJ01000034">
    <property type="protein sequence ID" value="KAB1069966.1"/>
    <property type="molecule type" value="Genomic_DNA"/>
</dbReference>
<keyword evidence="3" id="KW-1185">Reference proteome</keyword>
<evidence type="ECO:0000313" key="3">
    <source>
        <dbReference type="Proteomes" id="UP000441523"/>
    </source>
</evidence>
<protein>
    <recommendedName>
        <fullName evidence="4">Lipoprotein</fullName>
    </recommendedName>
</protein>
<comment type="caution">
    <text evidence="2">The sequence shown here is derived from an EMBL/GenBank/DDBJ whole genome shotgun (WGS) entry which is preliminary data.</text>
</comment>
<gene>
    <name evidence="2" type="ORF">F6X51_24330</name>
</gene>
<feature type="chain" id="PRO_5027030479" description="Lipoprotein" evidence="1">
    <location>
        <begin position="21"/>
        <end position="140"/>
    </location>
</feature>
<proteinExistence type="predicted"/>